<dbReference type="Gene3D" id="1.10.3340.10">
    <property type="entry name" value="SMc04008-like"/>
    <property type="match status" value="1"/>
</dbReference>
<dbReference type="OrthoDB" id="9802252at2"/>
<reference evidence="2 3" key="1">
    <citation type="submission" date="2019-07" db="EMBL/GenBank/DDBJ databases">
        <title>Pseudomonas mangiferae sp. nov., isolated from bark of mango tree in Thailand.</title>
        <authorList>
            <person name="Srisuk N."/>
            <person name="Anurat P."/>
        </authorList>
    </citation>
    <scope>NUCLEOTIDE SEQUENCE [LARGE SCALE GENOMIC DNA]</scope>
    <source>
        <strain evidence="2 3">DMKU_BBB3-04</strain>
    </source>
</reference>
<dbReference type="Pfam" id="PF06844">
    <property type="entry name" value="DUF1244"/>
    <property type="match status" value="1"/>
</dbReference>
<dbReference type="InterPro" id="IPR014984">
    <property type="entry name" value="HopJ"/>
</dbReference>
<dbReference type="InterPro" id="IPR036810">
    <property type="entry name" value="SMc04008-like_sf"/>
</dbReference>
<dbReference type="InterPro" id="IPR038604">
    <property type="entry name" value="HopJ_sf"/>
</dbReference>
<dbReference type="Proteomes" id="UP000315235">
    <property type="component" value="Unassembled WGS sequence"/>
</dbReference>
<comment type="caution">
    <text evidence="2">The sequence shown here is derived from an EMBL/GenBank/DDBJ whole genome shotgun (WGS) entry which is preliminary data.</text>
</comment>
<accession>A0A553H118</accession>
<sequence>MTDPDRQEHLEAAAFRRLVQHLRERTDVQNIDLMNLAGFCRNCLSKWYKAAADERGIPLDMDEARERIYGMPYSDWKARYQTEASDAQKASFQQGARSRALEDFLLSLRTGAPLFADTLAFVDQHYDYQPGAFHNGEVANAAEQNEGSCKLLGLALLEGFSLEDTLLAFGEHYRSVQGEPHGTDHGNIRALIAHGLDGVRFEQLPLQRKG</sequence>
<evidence type="ECO:0000313" key="3">
    <source>
        <dbReference type="Proteomes" id="UP000315235"/>
    </source>
</evidence>
<evidence type="ECO:0000313" key="2">
    <source>
        <dbReference type="EMBL" id="TRX75421.1"/>
    </source>
</evidence>
<feature type="domain" description="SMc04008-like" evidence="1">
    <location>
        <begin position="28"/>
        <end position="94"/>
    </location>
</feature>
<proteinExistence type="predicted"/>
<organism evidence="2 3">
    <name type="scientific">Pseudomonas mangiferae</name>
    <dbReference type="NCBI Taxonomy" id="2593654"/>
    <lineage>
        <taxon>Bacteria</taxon>
        <taxon>Pseudomonadati</taxon>
        <taxon>Pseudomonadota</taxon>
        <taxon>Gammaproteobacteria</taxon>
        <taxon>Pseudomonadales</taxon>
        <taxon>Pseudomonadaceae</taxon>
        <taxon>Pseudomonas</taxon>
    </lineage>
</organism>
<dbReference type="EMBL" id="VJOY01000004">
    <property type="protein sequence ID" value="TRX75421.1"/>
    <property type="molecule type" value="Genomic_DNA"/>
</dbReference>
<dbReference type="Pfam" id="PF08888">
    <property type="entry name" value="HopJ"/>
    <property type="match status" value="1"/>
</dbReference>
<dbReference type="InterPro" id="IPR023163">
    <property type="entry name" value="SMc04008-like_domain"/>
</dbReference>
<dbReference type="SUPFAM" id="SSF158757">
    <property type="entry name" value="SMc04008-like"/>
    <property type="match status" value="1"/>
</dbReference>
<dbReference type="Gene3D" id="3.20.160.10">
    <property type="entry name" value="vpa0580 domain like"/>
    <property type="match status" value="1"/>
</dbReference>
<protein>
    <submittedName>
        <fullName evidence="2">DUF1244 domain-containing protein</fullName>
    </submittedName>
</protein>
<evidence type="ECO:0000259" key="1">
    <source>
        <dbReference type="Pfam" id="PF06844"/>
    </source>
</evidence>
<dbReference type="AlphaFoldDB" id="A0A553H118"/>
<keyword evidence="3" id="KW-1185">Reference proteome</keyword>
<name>A0A553H118_9PSED</name>
<gene>
    <name evidence="2" type="ORF">FM069_06695</name>
</gene>